<sequence>MNRNVLISGASIAGPALAYWLGRHGFQPTVVELAPALRQGGQAVDFRGETHLTVLERMGLLPELRRIQTGGSPIRFVDERGHTLLDLPAEFTGGAIEVLRGDLARVLHEHSAPWAEYIFGDSIVSLTETSSGVRADFQSGISRDFDLVIGADGLHSNVRRLAFGPEEDYVSHLGYYAATWQLPNDLGVGKTSVGYNVPGRLASVGADHRDPARAGAFFVFAAPELSYDRHASEQQKRVIDNAFSGLGWEVPHLLASLHQAPDLYFDSISRVDVDTWSTGRVCLVGDAACGATIGGMGTGTAVVAAYVLAGELARAQGDHRAAFARYEHRLRKYAEGCQAGGDRTGKFLAPATATGIRLRNTLLSRRLFLNGMLKLGEKVSSTVALPDYPADPSRISW</sequence>
<protein>
    <submittedName>
        <fullName evidence="2">FAD-dependent oxidoreductase</fullName>
    </submittedName>
</protein>
<dbReference type="Gene3D" id="3.50.50.60">
    <property type="entry name" value="FAD/NAD(P)-binding domain"/>
    <property type="match status" value="1"/>
</dbReference>
<evidence type="ECO:0000313" key="2">
    <source>
        <dbReference type="EMBL" id="RAY16758.1"/>
    </source>
</evidence>
<evidence type="ECO:0000259" key="1">
    <source>
        <dbReference type="Pfam" id="PF01494"/>
    </source>
</evidence>
<name>A0A365HCM6_9ACTN</name>
<gene>
    <name evidence="2" type="ORF">DPM19_00880</name>
</gene>
<dbReference type="PRINTS" id="PR00420">
    <property type="entry name" value="RNGMNOXGNASE"/>
</dbReference>
<accession>A0A365HCM6</accession>
<dbReference type="EMBL" id="QLYX01000001">
    <property type="protein sequence ID" value="RAY16758.1"/>
    <property type="molecule type" value="Genomic_DNA"/>
</dbReference>
<dbReference type="InterPro" id="IPR051704">
    <property type="entry name" value="FAD_aromatic-hydroxylase"/>
</dbReference>
<dbReference type="GO" id="GO:0071949">
    <property type="term" value="F:FAD binding"/>
    <property type="evidence" value="ECO:0007669"/>
    <property type="project" value="InterPro"/>
</dbReference>
<feature type="domain" description="FAD-binding" evidence="1">
    <location>
        <begin position="4"/>
        <end position="160"/>
    </location>
</feature>
<comment type="caution">
    <text evidence="2">The sequence shown here is derived from an EMBL/GenBank/DDBJ whole genome shotgun (WGS) entry which is preliminary data.</text>
</comment>
<dbReference type="RefSeq" id="WP_111862810.1">
    <property type="nucleotide sequence ID" value="NZ_QLYX01000001.1"/>
</dbReference>
<dbReference type="PANTHER" id="PTHR46865">
    <property type="entry name" value="OXIDOREDUCTASE-RELATED"/>
    <property type="match status" value="1"/>
</dbReference>
<dbReference type="Pfam" id="PF01494">
    <property type="entry name" value="FAD_binding_3"/>
    <property type="match status" value="1"/>
</dbReference>
<dbReference type="AlphaFoldDB" id="A0A365HCM6"/>
<dbReference type="InterPro" id="IPR002938">
    <property type="entry name" value="FAD-bd"/>
</dbReference>
<dbReference type="SUPFAM" id="SSF51905">
    <property type="entry name" value="FAD/NAD(P)-binding domain"/>
    <property type="match status" value="1"/>
</dbReference>
<keyword evidence="3" id="KW-1185">Reference proteome</keyword>
<dbReference type="Gene3D" id="3.30.9.10">
    <property type="entry name" value="D-Amino Acid Oxidase, subunit A, domain 2"/>
    <property type="match status" value="1"/>
</dbReference>
<dbReference type="InterPro" id="IPR036188">
    <property type="entry name" value="FAD/NAD-bd_sf"/>
</dbReference>
<evidence type="ECO:0000313" key="3">
    <source>
        <dbReference type="Proteomes" id="UP000251891"/>
    </source>
</evidence>
<proteinExistence type="predicted"/>
<organism evidence="2 3">
    <name type="scientific">Actinomadura craniellae</name>
    <dbReference type="NCBI Taxonomy" id="2231787"/>
    <lineage>
        <taxon>Bacteria</taxon>
        <taxon>Bacillati</taxon>
        <taxon>Actinomycetota</taxon>
        <taxon>Actinomycetes</taxon>
        <taxon>Streptosporangiales</taxon>
        <taxon>Thermomonosporaceae</taxon>
        <taxon>Actinomadura</taxon>
    </lineage>
</organism>
<dbReference type="PANTHER" id="PTHR46865:SF2">
    <property type="entry name" value="MONOOXYGENASE"/>
    <property type="match status" value="1"/>
</dbReference>
<dbReference type="OrthoDB" id="3356051at2"/>
<reference evidence="2 3" key="1">
    <citation type="submission" date="2018-06" db="EMBL/GenBank/DDBJ databases">
        <title>Actinomadura craniellae sp. nov. isolated from marine sponge Craniella sp.</title>
        <authorList>
            <person name="Li L."/>
            <person name="Xu Q.H."/>
            <person name="Lin H.W."/>
            <person name="Lu Y.H."/>
        </authorList>
    </citation>
    <scope>NUCLEOTIDE SEQUENCE [LARGE SCALE GENOMIC DNA]</scope>
    <source>
        <strain evidence="2 3">LHW63021</strain>
    </source>
</reference>
<dbReference type="Proteomes" id="UP000251891">
    <property type="component" value="Unassembled WGS sequence"/>
</dbReference>